<accession>A0ABQ3WGC6</accession>
<evidence type="ECO:0000313" key="1">
    <source>
        <dbReference type="EMBL" id="GID45103.1"/>
    </source>
</evidence>
<organism evidence="1">
    <name type="scientific">Actinoplanes campanulatus</name>
    <dbReference type="NCBI Taxonomy" id="113559"/>
    <lineage>
        <taxon>Bacteria</taxon>
        <taxon>Bacillati</taxon>
        <taxon>Actinomycetota</taxon>
        <taxon>Actinomycetes</taxon>
        <taxon>Micromonosporales</taxon>
        <taxon>Micromonosporaceae</taxon>
        <taxon>Actinoplanes</taxon>
    </lineage>
</organism>
<name>A0ABQ3WGC6_9ACTN</name>
<gene>
    <name evidence="1" type="ORF">Aca07nite_23780</name>
</gene>
<protein>
    <submittedName>
        <fullName evidence="1">Uncharacterized protein</fullName>
    </submittedName>
</protein>
<sequence>MDVVAQWVSTEWTKRSRGGPGAARRNAVPVGFRLPGRRSGVVHEVSITERNDFVPVESIDVVAPEREPGAGRSGLRLVRADKGVRVELLLARHGAPGRDRRPPGVWLGPGQWLRWQVNYRMSWPVIEGGRWEYRQDTLNLAVGPADPELFFGEPTRHVDERGFLR</sequence>
<dbReference type="EMBL" id="BOMF01000045">
    <property type="protein sequence ID" value="GID45103.1"/>
    <property type="molecule type" value="Genomic_DNA"/>
</dbReference>
<reference evidence="1" key="1">
    <citation type="submission" date="2021-01" db="EMBL/GenBank/DDBJ databases">
        <title>Whole genome shotgun sequence of Actinoplanes capillaceus NBRC 16408.</title>
        <authorList>
            <person name="Komaki H."/>
            <person name="Tamura T."/>
        </authorList>
    </citation>
    <scope>NUCLEOTIDE SEQUENCE [LARGE SCALE GENOMIC DNA]</scope>
    <source>
        <strain evidence="1">NBRC 16408</strain>
    </source>
</reference>
<comment type="caution">
    <text evidence="1">The sequence shown here is derived from an EMBL/GenBank/DDBJ whole genome shotgun (WGS) entry which is preliminary data.</text>
</comment>
<proteinExistence type="predicted"/>
<dbReference type="RefSeq" id="WP_183215590.1">
    <property type="nucleotide sequence ID" value="NZ_BOME01000005.1"/>
</dbReference>